<dbReference type="GO" id="GO:0006605">
    <property type="term" value="P:protein targeting"/>
    <property type="evidence" value="ECO:0007669"/>
    <property type="project" value="InterPro"/>
</dbReference>
<sequence>MNLDFLPPELVLMLGAGFWHAAIVFLRVAAMVSVLPAMGELYVPTRVKLAVAVAFTFVVAPALPALPEPDTVFAYARFAVTEAIIGLALGIGVRIFVLALQTAGAMAAQATSLSQVLGGIGAEPMPALGAVLMISGVTLATLMGLHVRVAELLIGSYRMFPAGQFPVAAGLTEWGVFRVSQSFSLAFTLAAPFVITAVIYNLALGVINRAMPQLMVAMVGAPVITLMGLFILMVGSPVILDVWSRALMTFFANPGGGIP</sequence>
<dbReference type="Pfam" id="PF01311">
    <property type="entry name" value="Bac_export_1"/>
    <property type="match status" value="1"/>
</dbReference>
<evidence type="ECO:0000256" key="7">
    <source>
        <dbReference type="SAM" id="Phobius"/>
    </source>
</evidence>
<feature type="transmembrane region" description="Helical" evidence="7">
    <location>
        <begin position="12"/>
        <end position="35"/>
    </location>
</feature>
<protein>
    <submittedName>
        <fullName evidence="8">Flagellar biosynthesis protein FliR</fullName>
    </submittedName>
</protein>
<dbReference type="EMBL" id="CYSR01000031">
    <property type="protein sequence ID" value="CUI01475.1"/>
    <property type="molecule type" value="Genomic_DNA"/>
</dbReference>
<evidence type="ECO:0000256" key="6">
    <source>
        <dbReference type="ARBA" id="ARBA00023136"/>
    </source>
</evidence>
<evidence type="ECO:0000313" key="8">
    <source>
        <dbReference type="EMBL" id="CUI01475.1"/>
    </source>
</evidence>
<keyword evidence="3" id="KW-1003">Cell membrane</keyword>
<evidence type="ECO:0000256" key="5">
    <source>
        <dbReference type="ARBA" id="ARBA00022989"/>
    </source>
</evidence>
<gene>
    <name evidence="8" type="ORF">PHA8399_03620</name>
</gene>
<dbReference type="RefSeq" id="WP_058287481.1">
    <property type="nucleotide sequence ID" value="NZ_CYSR01000031.1"/>
</dbReference>
<evidence type="ECO:0000256" key="4">
    <source>
        <dbReference type="ARBA" id="ARBA00022692"/>
    </source>
</evidence>
<feature type="transmembrane region" description="Helical" evidence="7">
    <location>
        <begin position="127"/>
        <end position="147"/>
    </location>
</feature>
<dbReference type="AlphaFoldDB" id="A0A0P1HD80"/>
<keyword evidence="6 7" id="KW-0472">Membrane</keyword>
<evidence type="ECO:0000256" key="2">
    <source>
        <dbReference type="ARBA" id="ARBA00009772"/>
    </source>
</evidence>
<evidence type="ECO:0000256" key="1">
    <source>
        <dbReference type="ARBA" id="ARBA00004651"/>
    </source>
</evidence>
<keyword evidence="4 7" id="KW-0812">Transmembrane</keyword>
<dbReference type="GO" id="GO:0005886">
    <property type="term" value="C:plasma membrane"/>
    <property type="evidence" value="ECO:0007669"/>
    <property type="project" value="UniProtKB-SubCell"/>
</dbReference>
<comment type="similarity">
    <text evidence="2">Belongs to the FliR/MopE/SpaR family.</text>
</comment>
<dbReference type="PRINTS" id="PR00953">
    <property type="entry name" value="TYPE3IMRPROT"/>
</dbReference>
<dbReference type="InterPro" id="IPR002010">
    <property type="entry name" value="T3SS_IM_R"/>
</dbReference>
<feature type="transmembrane region" description="Helical" evidence="7">
    <location>
        <begin position="47"/>
        <end position="66"/>
    </location>
</feature>
<keyword evidence="8" id="KW-0966">Cell projection</keyword>
<feature type="transmembrane region" description="Helical" evidence="7">
    <location>
        <begin position="72"/>
        <end position="91"/>
    </location>
</feature>
<keyword evidence="8" id="KW-0969">Cilium</keyword>
<evidence type="ECO:0000256" key="3">
    <source>
        <dbReference type="ARBA" id="ARBA00022475"/>
    </source>
</evidence>
<dbReference type="STRING" id="1396826.PHA8399_03620"/>
<dbReference type="PANTHER" id="PTHR30065:SF1">
    <property type="entry name" value="SURFACE PRESENTATION OF ANTIGENS PROTEIN SPAR"/>
    <property type="match status" value="1"/>
</dbReference>
<comment type="subcellular location">
    <subcellularLocation>
        <location evidence="1">Cell membrane</location>
        <topology evidence="1">Multi-pass membrane protein</topology>
    </subcellularLocation>
</comment>
<accession>A0A0P1HD80</accession>
<feature type="transmembrane region" description="Helical" evidence="7">
    <location>
        <begin position="214"/>
        <end position="240"/>
    </location>
</feature>
<reference evidence="8 9" key="1">
    <citation type="submission" date="2015-09" db="EMBL/GenBank/DDBJ databases">
        <authorList>
            <consortium name="Swine Surveillance"/>
        </authorList>
    </citation>
    <scope>NUCLEOTIDE SEQUENCE [LARGE SCALE GENOMIC DNA]</scope>
    <source>
        <strain evidence="8 9">CECT 8399</strain>
    </source>
</reference>
<dbReference type="Proteomes" id="UP000051326">
    <property type="component" value="Unassembled WGS sequence"/>
</dbReference>
<keyword evidence="8" id="KW-0282">Flagellum</keyword>
<organism evidence="8 9">
    <name type="scientific">Leisingera aquaemixtae</name>
    <dbReference type="NCBI Taxonomy" id="1396826"/>
    <lineage>
        <taxon>Bacteria</taxon>
        <taxon>Pseudomonadati</taxon>
        <taxon>Pseudomonadota</taxon>
        <taxon>Alphaproteobacteria</taxon>
        <taxon>Rhodobacterales</taxon>
        <taxon>Roseobacteraceae</taxon>
        <taxon>Leisingera</taxon>
    </lineage>
</organism>
<feature type="transmembrane region" description="Helical" evidence="7">
    <location>
        <begin position="183"/>
        <end position="207"/>
    </location>
</feature>
<proteinExistence type="inferred from homology"/>
<name>A0A0P1HD80_9RHOB</name>
<evidence type="ECO:0000313" key="9">
    <source>
        <dbReference type="Proteomes" id="UP000051326"/>
    </source>
</evidence>
<keyword evidence="5 7" id="KW-1133">Transmembrane helix</keyword>
<dbReference type="PANTHER" id="PTHR30065">
    <property type="entry name" value="FLAGELLAR BIOSYNTHETIC PROTEIN FLIR"/>
    <property type="match status" value="1"/>
</dbReference>